<feature type="non-terminal residue" evidence="1">
    <location>
        <position position="1"/>
    </location>
</feature>
<name>A0A383DCD1_9ZZZZ</name>
<reference evidence="1" key="1">
    <citation type="submission" date="2018-05" db="EMBL/GenBank/DDBJ databases">
        <authorList>
            <person name="Lanie J.A."/>
            <person name="Ng W.-L."/>
            <person name="Kazmierczak K.M."/>
            <person name="Andrzejewski T.M."/>
            <person name="Davidsen T.M."/>
            <person name="Wayne K.J."/>
            <person name="Tettelin H."/>
            <person name="Glass J.I."/>
            <person name="Rusch D."/>
            <person name="Podicherti R."/>
            <person name="Tsui H.-C.T."/>
            <person name="Winkler M.E."/>
        </authorList>
    </citation>
    <scope>NUCLEOTIDE SEQUENCE</scope>
</reference>
<accession>A0A383DCD1</accession>
<organism evidence="1">
    <name type="scientific">marine metagenome</name>
    <dbReference type="NCBI Taxonomy" id="408172"/>
    <lineage>
        <taxon>unclassified sequences</taxon>
        <taxon>metagenomes</taxon>
        <taxon>ecological metagenomes</taxon>
    </lineage>
</organism>
<protein>
    <submittedName>
        <fullName evidence="1">Uncharacterized protein</fullName>
    </submittedName>
</protein>
<proteinExistence type="predicted"/>
<evidence type="ECO:0000313" key="1">
    <source>
        <dbReference type="EMBL" id="SVE42152.1"/>
    </source>
</evidence>
<feature type="non-terminal residue" evidence="1">
    <location>
        <position position="236"/>
    </location>
</feature>
<dbReference type="AlphaFoldDB" id="A0A383DCD1"/>
<dbReference type="EMBL" id="UINC01216137">
    <property type="protein sequence ID" value="SVE42152.1"/>
    <property type="molecule type" value="Genomic_DNA"/>
</dbReference>
<sequence>GLLFQGTVLQTLPEKNRAIIKISNKRIVVETQHALKPGNKFSAQVNQTSSGSALEFKILTSPPISAPLTFEDKTYISSKKLSKSVVEQGVDNEPIQYSGKISSKLRTDIIVPKDVTLSKVSFSEIESMELLPRQEIKAQIIADSGKNSAVVKIMDKLMNAHFPSAVPKVGEIASFVFTPHDDGYRLVAQPSQSFKSIDFAKIKALLPIKQAFSEMIQKLDFLINSSEVLKNLGIEN</sequence>
<gene>
    <name evidence="1" type="ORF">METZ01_LOCUS495006</name>
</gene>